<feature type="domain" description="Core-binding (CB)" evidence="7">
    <location>
        <begin position="72"/>
        <end position="153"/>
    </location>
</feature>
<sequence length="265" mass="29190">MSRASWGKVRKLPSGNFQASYIAEGGRRVNAPATFTTKRAARAWLATQQARISAEENGMAPKQAEKPPLPDKTLQQAYNLYFDACERRGLSPGTLRSYRSHWNAHIAPALGKMQLQAITEDVIKGWLQGKRSTSDKKKAESLSTLQRILQAAVEQKWLYENPAKDVHATGGRKKAARRSYPILTHAQLEAIRAAMPPACAIAVDLGAWCALRSGEVCALRRKDIDLVEGVIKVRRAVKQGVRGNGSRGPRKVLQACVTLPCRPRS</sequence>
<dbReference type="InterPro" id="IPR050808">
    <property type="entry name" value="Phage_Integrase"/>
</dbReference>
<dbReference type="GO" id="GO:0015074">
    <property type="term" value="P:DNA integration"/>
    <property type="evidence" value="ECO:0007669"/>
    <property type="project" value="UniProtKB-KW"/>
</dbReference>
<comment type="similarity">
    <text evidence="1">Belongs to the 'phage' integrase family.</text>
</comment>
<evidence type="ECO:0000259" key="6">
    <source>
        <dbReference type="PROSITE" id="PS51898"/>
    </source>
</evidence>
<dbReference type="InterPro" id="IPR044068">
    <property type="entry name" value="CB"/>
</dbReference>
<organism evidence="8 9">
    <name type="scientific">Winkia neuii</name>
    <dbReference type="NCBI Taxonomy" id="33007"/>
    <lineage>
        <taxon>Bacteria</taxon>
        <taxon>Bacillati</taxon>
        <taxon>Actinomycetota</taxon>
        <taxon>Actinomycetes</taxon>
        <taxon>Actinomycetales</taxon>
        <taxon>Actinomycetaceae</taxon>
        <taxon>Winkia</taxon>
    </lineage>
</organism>
<accession>A0A2I1IMK1</accession>
<keyword evidence="3 5" id="KW-0238">DNA-binding</keyword>
<dbReference type="Gene3D" id="1.10.443.10">
    <property type="entry name" value="Intergrase catalytic core"/>
    <property type="match status" value="1"/>
</dbReference>
<feature type="domain" description="Tyr recombinase" evidence="6">
    <location>
        <begin position="178"/>
        <end position="265"/>
    </location>
</feature>
<dbReference type="PANTHER" id="PTHR30629:SF2">
    <property type="entry name" value="PROPHAGE INTEGRASE INTS-RELATED"/>
    <property type="match status" value="1"/>
</dbReference>
<comment type="caution">
    <text evidence="8">The sequence shown here is derived from an EMBL/GenBank/DDBJ whole genome shotgun (WGS) entry which is preliminary data.</text>
</comment>
<evidence type="ECO:0008006" key="10">
    <source>
        <dbReference type="Google" id="ProtNLM"/>
    </source>
</evidence>
<evidence type="ECO:0000259" key="7">
    <source>
        <dbReference type="PROSITE" id="PS51900"/>
    </source>
</evidence>
<dbReference type="Gene3D" id="1.10.150.130">
    <property type="match status" value="1"/>
</dbReference>
<dbReference type="EMBL" id="PKKO01000003">
    <property type="protein sequence ID" value="PKY72354.1"/>
    <property type="molecule type" value="Genomic_DNA"/>
</dbReference>
<evidence type="ECO:0000256" key="5">
    <source>
        <dbReference type="PROSITE-ProRule" id="PRU01248"/>
    </source>
</evidence>
<dbReference type="PROSITE" id="PS51898">
    <property type="entry name" value="TYR_RECOMBINASE"/>
    <property type="match status" value="1"/>
</dbReference>
<dbReference type="AlphaFoldDB" id="A0A2I1IMK1"/>
<evidence type="ECO:0000313" key="8">
    <source>
        <dbReference type="EMBL" id="PKY72354.1"/>
    </source>
</evidence>
<dbReference type="Proteomes" id="UP000235122">
    <property type="component" value="Unassembled WGS sequence"/>
</dbReference>
<dbReference type="InterPro" id="IPR002104">
    <property type="entry name" value="Integrase_catalytic"/>
</dbReference>
<dbReference type="InterPro" id="IPR013762">
    <property type="entry name" value="Integrase-like_cat_sf"/>
</dbReference>
<dbReference type="Pfam" id="PF14659">
    <property type="entry name" value="Phage_int_SAM_3"/>
    <property type="match status" value="1"/>
</dbReference>
<evidence type="ECO:0000256" key="4">
    <source>
        <dbReference type="ARBA" id="ARBA00023172"/>
    </source>
</evidence>
<proteinExistence type="inferred from homology"/>
<dbReference type="InterPro" id="IPR010998">
    <property type="entry name" value="Integrase_recombinase_N"/>
</dbReference>
<dbReference type="InterPro" id="IPR011010">
    <property type="entry name" value="DNA_brk_join_enz"/>
</dbReference>
<reference evidence="8 9" key="1">
    <citation type="submission" date="2017-12" db="EMBL/GenBank/DDBJ databases">
        <title>Phylogenetic diversity of female urinary microbiome.</title>
        <authorList>
            <person name="Thomas-White K."/>
            <person name="Wolfe A.J."/>
        </authorList>
    </citation>
    <scope>NUCLEOTIDE SEQUENCE [LARGE SCALE GENOMIC DNA]</scope>
    <source>
        <strain evidence="8 9">UMB0402</strain>
    </source>
</reference>
<evidence type="ECO:0000313" key="9">
    <source>
        <dbReference type="Proteomes" id="UP000235122"/>
    </source>
</evidence>
<dbReference type="InterPro" id="IPR058717">
    <property type="entry name" value="Phage_L5_Integrase_N"/>
</dbReference>
<dbReference type="SUPFAM" id="SSF56349">
    <property type="entry name" value="DNA breaking-rejoining enzymes"/>
    <property type="match status" value="1"/>
</dbReference>
<evidence type="ECO:0000256" key="3">
    <source>
        <dbReference type="ARBA" id="ARBA00023125"/>
    </source>
</evidence>
<evidence type="ECO:0000256" key="2">
    <source>
        <dbReference type="ARBA" id="ARBA00022908"/>
    </source>
</evidence>
<dbReference type="GO" id="GO:0003677">
    <property type="term" value="F:DNA binding"/>
    <property type="evidence" value="ECO:0007669"/>
    <property type="project" value="UniProtKB-UniRule"/>
</dbReference>
<keyword evidence="4" id="KW-0233">DNA recombination</keyword>
<dbReference type="InterPro" id="IPR004107">
    <property type="entry name" value="Integrase_SAM-like_N"/>
</dbReference>
<name>A0A2I1IMK1_9ACTO</name>
<keyword evidence="2" id="KW-0229">DNA integration</keyword>
<gene>
    <name evidence="8" type="ORF">CYJ19_05800</name>
</gene>
<dbReference type="GO" id="GO:0006310">
    <property type="term" value="P:DNA recombination"/>
    <property type="evidence" value="ECO:0007669"/>
    <property type="project" value="UniProtKB-KW"/>
</dbReference>
<dbReference type="Pfam" id="PF26003">
    <property type="entry name" value="Integrase_N_phage"/>
    <property type="match status" value="1"/>
</dbReference>
<dbReference type="PROSITE" id="PS51900">
    <property type="entry name" value="CB"/>
    <property type="match status" value="1"/>
</dbReference>
<protein>
    <recommendedName>
        <fullName evidence="10">Core-binding (CB) domain-containing protein</fullName>
    </recommendedName>
</protein>
<dbReference type="PANTHER" id="PTHR30629">
    <property type="entry name" value="PROPHAGE INTEGRASE"/>
    <property type="match status" value="1"/>
</dbReference>
<keyword evidence="9" id="KW-1185">Reference proteome</keyword>
<evidence type="ECO:0000256" key="1">
    <source>
        <dbReference type="ARBA" id="ARBA00008857"/>
    </source>
</evidence>